<sequence>MTVGKSTSRWPSSTAGWLRRERLSDLLSEQPTSALEDPLPIRNRWRITRVPISAGADETHRSPTDVFELHVGVGHVKHRWRPASNTNGRRFLPP</sequence>
<comment type="caution">
    <text evidence="1">The sequence shown here is derived from an EMBL/GenBank/DDBJ whole genome shotgun (WGS) entry which is preliminary data.</text>
</comment>
<dbReference type="Proteomes" id="UP001321018">
    <property type="component" value="Unassembled WGS sequence"/>
</dbReference>
<dbReference type="EMBL" id="JAOPKA010000004">
    <property type="protein sequence ID" value="MCU4741601.1"/>
    <property type="molecule type" value="Genomic_DNA"/>
</dbReference>
<organism evidence="1 2">
    <name type="scientific">Natronoglomus mannanivorans</name>
    <dbReference type="NCBI Taxonomy" id="2979990"/>
    <lineage>
        <taxon>Archaea</taxon>
        <taxon>Methanobacteriati</taxon>
        <taxon>Methanobacteriota</taxon>
        <taxon>Stenosarchaea group</taxon>
        <taxon>Halobacteria</taxon>
        <taxon>Halobacteriales</taxon>
        <taxon>Natrialbaceae</taxon>
        <taxon>Natronoglomus</taxon>
    </lineage>
</organism>
<proteinExistence type="predicted"/>
<evidence type="ECO:0000313" key="1">
    <source>
        <dbReference type="EMBL" id="MCU4741601.1"/>
    </source>
</evidence>
<dbReference type="RefSeq" id="WP_338003436.1">
    <property type="nucleotide sequence ID" value="NZ_JAOPKA010000004.1"/>
</dbReference>
<reference evidence="1" key="1">
    <citation type="submission" date="2022-09" db="EMBL/GenBank/DDBJ databases">
        <title>Enrichment on poylsaccharides allowed isolation of novel metabolic and taxonomic groups of Haloarchaea.</title>
        <authorList>
            <person name="Sorokin D.Y."/>
            <person name="Elcheninov A.G."/>
            <person name="Khizhniak T.V."/>
            <person name="Kolganova T.V."/>
            <person name="Kublanov I.V."/>
        </authorList>
    </citation>
    <scope>NUCLEOTIDE SEQUENCE</scope>
    <source>
        <strain evidence="1">AArc-xg1-1</strain>
    </source>
</reference>
<gene>
    <name evidence="1" type="ORF">OB960_09320</name>
</gene>
<evidence type="ECO:0000313" key="2">
    <source>
        <dbReference type="Proteomes" id="UP001321018"/>
    </source>
</evidence>
<accession>A0AAP2YY77</accession>
<protein>
    <submittedName>
        <fullName evidence="1">Uncharacterized protein</fullName>
    </submittedName>
</protein>
<name>A0AAP2YY77_9EURY</name>
<dbReference type="AlphaFoldDB" id="A0AAP2YY77"/>